<evidence type="ECO:0000313" key="2">
    <source>
        <dbReference type="EMBL" id="KVW94774.1"/>
    </source>
</evidence>
<name>A0A119CVB4_THIDE</name>
<feature type="domain" description="Pyridoxamine 5'-phosphate oxidase N-terminal" evidence="1">
    <location>
        <begin position="10"/>
        <end position="115"/>
    </location>
</feature>
<comment type="caution">
    <text evidence="2">The sequence shown here is derived from an EMBL/GenBank/DDBJ whole genome shotgun (WGS) entry which is preliminary data.</text>
</comment>
<gene>
    <name evidence="2" type="ORF">ABW22_11655</name>
</gene>
<dbReference type="AlphaFoldDB" id="A0A119CVB4"/>
<accession>A0A119CVB4</accession>
<dbReference type="PATRIC" id="fig|36861.3.peg.2111"/>
<organism evidence="2 3">
    <name type="scientific">Thiobacillus denitrificans</name>
    <dbReference type="NCBI Taxonomy" id="36861"/>
    <lineage>
        <taxon>Bacteria</taxon>
        <taxon>Pseudomonadati</taxon>
        <taxon>Pseudomonadota</taxon>
        <taxon>Betaproteobacteria</taxon>
        <taxon>Nitrosomonadales</taxon>
        <taxon>Thiobacillaceae</taxon>
        <taxon>Thiobacillus</taxon>
    </lineage>
</organism>
<dbReference type="Proteomes" id="UP000064243">
    <property type="component" value="Unassembled WGS sequence"/>
</dbReference>
<keyword evidence="3" id="KW-1185">Reference proteome</keyword>
<dbReference type="EMBL" id="LDUG01000033">
    <property type="protein sequence ID" value="KVW94774.1"/>
    <property type="molecule type" value="Genomic_DNA"/>
</dbReference>
<evidence type="ECO:0000313" key="3">
    <source>
        <dbReference type="Proteomes" id="UP000064243"/>
    </source>
</evidence>
<dbReference type="InterPro" id="IPR011576">
    <property type="entry name" value="Pyridox_Oxase_N"/>
</dbReference>
<evidence type="ECO:0000259" key="1">
    <source>
        <dbReference type="Pfam" id="PF01243"/>
    </source>
</evidence>
<dbReference type="Pfam" id="PF01243">
    <property type="entry name" value="PNPOx_N"/>
    <property type="match status" value="1"/>
</dbReference>
<protein>
    <submittedName>
        <fullName evidence="2">Pyridoxamine 5'-phosphate oxidase</fullName>
    </submittedName>
</protein>
<dbReference type="PANTHER" id="PTHR42815">
    <property type="entry name" value="FAD-BINDING, PUTATIVE (AFU_ORTHOLOGUE AFUA_6G07600)-RELATED"/>
    <property type="match status" value="1"/>
</dbReference>
<dbReference type="PANTHER" id="PTHR42815:SF2">
    <property type="entry name" value="FAD-BINDING, PUTATIVE (AFU_ORTHOLOGUE AFUA_6G07600)-RELATED"/>
    <property type="match status" value="1"/>
</dbReference>
<dbReference type="InterPro" id="IPR012349">
    <property type="entry name" value="Split_barrel_FMN-bd"/>
</dbReference>
<reference evidence="2 3" key="1">
    <citation type="journal article" date="2015" name="Appl. Environ. Microbiol.">
        <title>Aerobic and Anaerobic Thiosulfate Oxidation by a Cold-Adapted, Subglacial Chemoautotroph.</title>
        <authorList>
            <person name="Harrold Z.R."/>
            <person name="Skidmore M.L."/>
            <person name="Hamilton T.L."/>
            <person name="Desch L."/>
            <person name="Amada K."/>
            <person name="van Gelder W."/>
            <person name="Glover K."/>
            <person name="Roden E.E."/>
            <person name="Boyd E.S."/>
        </authorList>
    </citation>
    <scope>NUCLEOTIDE SEQUENCE [LARGE SCALE GENOMIC DNA]</scope>
    <source>
        <strain evidence="2 3">RG</strain>
    </source>
</reference>
<dbReference type="Gene3D" id="2.30.110.10">
    <property type="entry name" value="Electron Transport, Fmn-binding Protein, Chain A"/>
    <property type="match status" value="1"/>
</dbReference>
<dbReference type="SUPFAM" id="SSF50475">
    <property type="entry name" value="FMN-binding split barrel"/>
    <property type="match status" value="1"/>
</dbReference>
<sequence>MIQDQIAPSWARFLESQPFFFIATSNNCGQCDCSFRGREFNVSGQPYPLLKVLGPKTIVFPDYSGNNLYNSLGNILVNPHIGMLFVDFQTRSRARVNGAAEIIEDKNAYAELWPLALRYVRVTVEQAYPNCKARIPRMTMAPLTDEFFDE</sequence>
<proteinExistence type="predicted"/>
<dbReference type="OrthoDB" id="9796486at2"/>